<dbReference type="Pfam" id="PF07494">
    <property type="entry name" value="Reg_prop"/>
    <property type="match status" value="5"/>
</dbReference>
<dbReference type="SUPFAM" id="SSF50998">
    <property type="entry name" value="Quinoprotein alcohol dehydrogenase-like"/>
    <property type="match status" value="1"/>
</dbReference>
<feature type="transmembrane region" description="Helical" evidence="8">
    <location>
        <begin position="783"/>
        <end position="803"/>
    </location>
</feature>
<dbReference type="Gene3D" id="2.130.10.10">
    <property type="entry name" value="YVTN repeat-like/Quinoprotein amine dehydrogenase"/>
    <property type="match status" value="2"/>
</dbReference>
<evidence type="ECO:0000256" key="3">
    <source>
        <dbReference type="ARBA" id="ARBA00022553"/>
    </source>
</evidence>
<dbReference type="InterPro" id="IPR004358">
    <property type="entry name" value="Sig_transdc_His_kin-like_C"/>
</dbReference>
<dbReference type="Proteomes" id="UP001220610">
    <property type="component" value="Chromosome"/>
</dbReference>
<dbReference type="InterPro" id="IPR011110">
    <property type="entry name" value="Reg_prop"/>
</dbReference>
<dbReference type="Gene3D" id="3.40.50.2300">
    <property type="match status" value="1"/>
</dbReference>
<keyword evidence="3 6" id="KW-0597">Phosphoprotein</keyword>
<dbReference type="GO" id="GO:0000155">
    <property type="term" value="F:phosphorelay sensor kinase activity"/>
    <property type="evidence" value="ECO:0007669"/>
    <property type="project" value="InterPro"/>
</dbReference>
<name>A0AAJ6BJJ6_9BACT</name>
<dbReference type="Pfam" id="PF12833">
    <property type="entry name" value="HTH_18"/>
    <property type="match status" value="1"/>
</dbReference>
<feature type="domain" description="HTH araC/xylS-type" evidence="9">
    <location>
        <begin position="1305"/>
        <end position="1404"/>
    </location>
</feature>
<accession>A0AAJ6BJJ6</accession>
<evidence type="ECO:0000259" key="10">
    <source>
        <dbReference type="PROSITE" id="PS50109"/>
    </source>
</evidence>
<reference evidence="12" key="1">
    <citation type="submission" date="2023-03" db="EMBL/GenBank/DDBJ databases">
        <title>Andean soil-derived lignocellulolytic bacterial consortium as a source of novel taxa and putative plastic-active enzymes.</title>
        <authorList>
            <person name="Diaz-Garcia L."/>
            <person name="Chuvochina M."/>
            <person name="Feuerriegel G."/>
            <person name="Bunk B."/>
            <person name="Sproer C."/>
            <person name="Streit W.R."/>
            <person name="Rodriguez L.M."/>
            <person name="Overmann J."/>
            <person name="Jimenez D.J."/>
        </authorList>
    </citation>
    <scope>NUCLEOTIDE SEQUENCE</scope>
    <source>
        <strain evidence="12">MAG 7</strain>
    </source>
</reference>
<dbReference type="InterPro" id="IPR036097">
    <property type="entry name" value="HisK_dim/P_sf"/>
</dbReference>
<feature type="domain" description="Response regulatory" evidence="11">
    <location>
        <begin position="1152"/>
        <end position="1267"/>
    </location>
</feature>
<dbReference type="Pfam" id="PF00072">
    <property type="entry name" value="Response_reg"/>
    <property type="match status" value="1"/>
</dbReference>
<dbReference type="PROSITE" id="PS01124">
    <property type="entry name" value="HTH_ARAC_FAMILY_2"/>
    <property type="match status" value="1"/>
</dbReference>
<dbReference type="InterPro" id="IPR015943">
    <property type="entry name" value="WD40/YVTN_repeat-like_dom_sf"/>
</dbReference>
<dbReference type="PANTHER" id="PTHR43547:SF2">
    <property type="entry name" value="HYBRID SIGNAL TRANSDUCTION HISTIDINE KINASE C"/>
    <property type="match status" value="1"/>
</dbReference>
<dbReference type="InterPro" id="IPR005467">
    <property type="entry name" value="His_kinase_dom"/>
</dbReference>
<dbReference type="Pfam" id="PF02518">
    <property type="entry name" value="HATPase_c"/>
    <property type="match status" value="1"/>
</dbReference>
<keyword evidence="7" id="KW-0175">Coiled coil</keyword>
<evidence type="ECO:0000256" key="8">
    <source>
        <dbReference type="SAM" id="Phobius"/>
    </source>
</evidence>
<dbReference type="SUPFAM" id="SSF47384">
    <property type="entry name" value="Homodimeric domain of signal transducing histidine kinase"/>
    <property type="match status" value="1"/>
</dbReference>
<evidence type="ECO:0000256" key="4">
    <source>
        <dbReference type="ARBA" id="ARBA00023015"/>
    </source>
</evidence>
<evidence type="ECO:0000256" key="7">
    <source>
        <dbReference type="SAM" id="Coils"/>
    </source>
</evidence>
<dbReference type="InterPro" id="IPR001789">
    <property type="entry name" value="Sig_transdc_resp-reg_receiver"/>
</dbReference>
<feature type="domain" description="Histidine kinase" evidence="10">
    <location>
        <begin position="895"/>
        <end position="1113"/>
    </location>
</feature>
<evidence type="ECO:0000313" key="12">
    <source>
        <dbReference type="EMBL" id="WEK37461.1"/>
    </source>
</evidence>
<gene>
    <name evidence="12" type="ORF">P0Y53_08100</name>
</gene>
<dbReference type="InterPro" id="IPR018060">
    <property type="entry name" value="HTH_AraC"/>
</dbReference>
<dbReference type="PROSITE" id="PS50109">
    <property type="entry name" value="HIS_KIN"/>
    <property type="match status" value="1"/>
</dbReference>
<keyword evidence="8" id="KW-0812">Transmembrane</keyword>
<dbReference type="Gene3D" id="3.30.565.10">
    <property type="entry name" value="Histidine kinase-like ATPase, C-terminal domain"/>
    <property type="match status" value="1"/>
</dbReference>
<feature type="coiled-coil region" evidence="7">
    <location>
        <begin position="805"/>
        <end position="864"/>
    </location>
</feature>
<dbReference type="PROSITE" id="PS50110">
    <property type="entry name" value="RESPONSE_REGULATORY"/>
    <property type="match status" value="1"/>
</dbReference>
<dbReference type="SUPFAM" id="SSF63829">
    <property type="entry name" value="Calcium-dependent phosphotriesterase"/>
    <property type="match status" value="2"/>
</dbReference>
<dbReference type="SUPFAM" id="SSF46689">
    <property type="entry name" value="Homeodomain-like"/>
    <property type="match status" value="1"/>
</dbReference>
<keyword evidence="8" id="KW-0472">Membrane</keyword>
<keyword evidence="5" id="KW-0804">Transcription</keyword>
<dbReference type="InterPro" id="IPR013783">
    <property type="entry name" value="Ig-like_fold"/>
</dbReference>
<feature type="modified residue" description="4-aspartylphosphate" evidence="6">
    <location>
        <position position="1200"/>
    </location>
</feature>
<dbReference type="SMART" id="SM00342">
    <property type="entry name" value="HTH_ARAC"/>
    <property type="match status" value="1"/>
</dbReference>
<dbReference type="InterPro" id="IPR011006">
    <property type="entry name" value="CheY-like_superfamily"/>
</dbReference>
<sequence>MLKKFHFACLLTVSVCCCLGQQPHYKFYNYSTENGLPTNTYGRVFQDAAGFLWLASFDGLFRWDGYSIKKYVHEENDSASLDHNIVYTIYEDRQQRLWVGTIEGLNLYNRETDNFTQVRLMGPGVRVPINAMLEDKPGNLWLGTSKGLCRYNAATQETKWFSSNARQDVVFCLAADQQQQLWLGTYSEGVMRFDPATGHFSSYRQTAAPGSLLCNNIKSILVDRQNRIWVGTDKGIDILNNQGRLMERMADLFAGNANTRKIISCLYQDRSGNIWIGVARDLLYCLPYGAALPRPVTATTRNNNHDKISSVTAITEDNAGNTWFASMENGLFYTNDRKNVFQSYLAMPVETKGLSTTVVTSFLEAKDGSLWVGTNGDGLLHWDPRSNAAAPEKVSAFAGMAINDIKRDAQGLLWLATWGSGIHSFDPATGKQSALQPKGSLPALASSDVKTILPDDSLLYIGTHGEGLALYNLHTHQLTDYRNNHSLPFDLRQPAWINHLFKDSRKRLWISTYSGVFLFDGKGLRHFEHTADTNSISNNSVNMVIEDGKGQVWVVSERGLDRFREQPAVFQRYASRYRLPEAMKSVVTDARDRLWIGSNEGIVCFDPATGGVSRYDQHDGLHARSFFQKSVLQTTGGQLFFGSPKGIDFFYPDSLRPLNIPSSFYFTDLTIYSQLQRPGYPGSPLAKVLALTDTLVLHESQSFFSIGFTAVNLYAAGKISYSYLLEGVHDQWLDLNGERRISFTNLSPGSYLLKLRFTDADGRWQAGIRELHIIILPPWYKTGWFLALVGMAVAAAVVGFFYWRVAAVQQKNRQLEAEVQKRTGELNEMNASLVGQNDEIKQQKEKLEISNEEMQRQTDKILEQQQHILSQNQILAKAVTELEKTNATKDHFFSILAHDLKSPVSALADLLGYLKHNLLKMDKQALQEYLDSMHASSAAVYDLLVNLLNWSGTQSGRIQHDPEPVNMAALLEKNVQLLEPQFNNKHIRLEVQINRTHWVYVDQQMVDAVLRNLLSNSIKFTNYNGRVNISCHEKENAIEIIISDTGIGMSASQLQHLFSLDRSRPRSGTAGEKGTGLGLLITKGFLQINGGTLSVESREGEGSVFRVLLPKATMEGRQEPGAGVEMAAEGQAGTDFWASYPLDRLMRIKGAKVLIVDDNPELRNYCKLILSETFEIFEAGTGREGMDIAKKILPAIILTDILMPGMDGLEFCRQLKADTTTSHIPVILLTSQWESSMQVSGYEAGADVYLTKPIKKELLIQVILNSLFSQERNHVKLVENMMTSEGMPAPGAGMSMNKADEEFLQKTVAFIEAHLSDLSLDARQICRELAISRTVLYAKIKALTGQSVHEFIKSIRLRKSVLLLLEGKLSINQVAFEVGFNSHSYFDKCFVKQYGVGPKEYIRRRSGKDIRTTG</sequence>
<dbReference type="PRINTS" id="PR00344">
    <property type="entry name" value="BCTRLSENSOR"/>
</dbReference>
<evidence type="ECO:0000259" key="11">
    <source>
        <dbReference type="PROSITE" id="PS50110"/>
    </source>
</evidence>
<dbReference type="InterPro" id="IPR003594">
    <property type="entry name" value="HATPase_dom"/>
</dbReference>
<dbReference type="Pfam" id="PF07495">
    <property type="entry name" value="Y_Y_Y"/>
    <property type="match status" value="1"/>
</dbReference>
<dbReference type="SMART" id="SM00387">
    <property type="entry name" value="HATPase_c"/>
    <property type="match status" value="1"/>
</dbReference>
<dbReference type="InterPro" id="IPR011123">
    <property type="entry name" value="Y_Y_Y"/>
</dbReference>
<dbReference type="InterPro" id="IPR036890">
    <property type="entry name" value="HATPase_C_sf"/>
</dbReference>
<dbReference type="InterPro" id="IPR009057">
    <property type="entry name" value="Homeodomain-like_sf"/>
</dbReference>
<evidence type="ECO:0000259" key="9">
    <source>
        <dbReference type="PROSITE" id="PS01124"/>
    </source>
</evidence>
<dbReference type="PANTHER" id="PTHR43547">
    <property type="entry name" value="TWO-COMPONENT HISTIDINE KINASE"/>
    <property type="match status" value="1"/>
</dbReference>
<keyword evidence="4" id="KW-0805">Transcription regulation</keyword>
<evidence type="ECO:0000256" key="6">
    <source>
        <dbReference type="PROSITE-ProRule" id="PRU00169"/>
    </source>
</evidence>
<protein>
    <recommendedName>
        <fullName evidence="2">histidine kinase</fullName>
        <ecNumber evidence="2">2.7.13.3</ecNumber>
    </recommendedName>
</protein>
<evidence type="ECO:0000313" key="13">
    <source>
        <dbReference type="Proteomes" id="UP001220610"/>
    </source>
</evidence>
<dbReference type="Gene3D" id="1.10.287.130">
    <property type="match status" value="1"/>
</dbReference>
<dbReference type="GO" id="GO:0003700">
    <property type="term" value="F:DNA-binding transcription factor activity"/>
    <property type="evidence" value="ECO:0007669"/>
    <property type="project" value="InterPro"/>
</dbReference>
<dbReference type="InterPro" id="IPR011047">
    <property type="entry name" value="Quinoprotein_ADH-like_sf"/>
</dbReference>
<dbReference type="CDD" id="cd00082">
    <property type="entry name" value="HisKA"/>
    <property type="match status" value="1"/>
</dbReference>
<dbReference type="Gene3D" id="1.10.10.60">
    <property type="entry name" value="Homeodomain-like"/>
    <property type="match status" value="1"/>
</dbReference>
<dbReference type="SUPFAM" id="SSF52172">
    <property type="entry name" value="CheY-like"/>
    <property type="match status" value="1"/>
</dbReference>
<proteinExistence type="predicted"/>
<dbReference type="SUPFAM" id="SSF55874">
    <property type="entry name" value="ATPase domain of HSP90 chaperone/DNA topoisomerase II/histidine kinase"/>
    <property type="match status" value="1"/>
</dbReference>
<evidence type="ECO:0000256" key="2">
    <source>
        <dbReference type="ARBA" id="ARBA00012438"/>
    </source>
</evidence>
<organism evidence="12 13">
    <name type="scientific">Candidatus Pseudobacter hemicellulosilyticus</name>
    <dbReference type="NCBI Taxonomy" id="3121375"/>
    <lineage>
        <taxon>Bacteria</taxon>
        <taxon>Pseudomonadati</taxon>
        <taxon>Bacteroidota</taxon>
        <taxon>Chitinophagia</taxon>
        <taxon>Chitinophagales</taxon>
        <taxon>Chitinophagaceae</taxon>
        <taxon>Pseudobacter</taxon>
    </lineage>
</organism>
<dbReference type="Gene3D" id="2.60.40.10">
    <property type="entry name" value="Immunoglobulins"/>
    <property type="match status" value="1"/>
</dbReference>
<dbReference type="GO" id="GO:0043565">
    <property type="term" value="F:sequence-specific DNA binding"/>
    <property type="evidence" value="ECO:0007669"/>
    <property type="project" value="InterPro"/>
</dbReference>
<evidence type="ECO:0000256" key="1">
    <source>
        <dbReference type="ARBA" id="ARBA00000085"/>
    </source>
</evidence>
<dbReference type="SMART" id="SM00448">
    <property type="entry name" value="REC"/>
    <property type="match status" value="1"/>
</dbReference>
<evidence type="ECO:0000256" key="5">
    <source>
        <dbReference type="ARBA" id="ARBA00023163"/>
    </source>
</evidence>
<dbReference type="EC" id="2.7.13.3" evidence="2"/>
<keyword evidence="8" id="KW-1133">Transmembrane helix</keyword>
<dbReference type="InterPro" id="IPR003661">
    <property type="entry name" value="HisK_dim/P_dom"/>
</dbReference>
<dbReference type="EMBL" id="CP119311">
    <property type="protein sequence ID" value="WEK37461.1"/>
    <property type="molecule type" value="Genomic_DNA"/>
</dbReference>
<comment type="catalytic activity">
    <reaction evidence="1">
        <text>ATP + protein L-histidine = ADP + protein N-phospho-L-histidine.</text>
        <dbReference type="EC" id="2.7.13.3"/>
    </reaction>
</comment>